<proteinExistence type="predicted"/>
<evidence type="ECO:0000256" key="1">
    <source>
        <dbReference type="ARBA" id="ARBA00023015"/>
    </source>
</evidence>
<dbReference type="Gene3D" id="1.10.10.60">
    <property type="entry name" value="Homeodomain-like"/>
    <property type="match status" value="2"/>
</dbReference>
<reference evidence="7 8" key="1">
    <citation type="submission" date="2018-05" db="EMBL/GenBank/DDBJ databases">
        <title>Paenibacillus flagellatus sp. nov., isolated from selenium mineral soil.</title>
        <authorList>
            <person name="Dai X."/>
        </authorList>
    </citation>
    <scope>NUCLEOTIDE SEQUENCE [LARGE SCALE GENOMIC DNA]</scope>
    <source>
        <strain evidence="7 8">DXL2</strain>
    </source>
</reference>
<dbReference type="SMART" id="SM00342">
    <property type="entry name" value="HTH_ARAC"/>
    <property type="match status" value="1"/>
</dbReference>
<dbReference type="GO" id="GO:0003700">
    <property type="term" value="F:DNA-binding transcription factor activity"/>
    <property type="evidence" value="ECO:0007669"/>
    <property type="project" value="InterPro"/>
</dbReference>
<dbReference type="PROSITE" id="PS00041">
    <property type="entry name" value="HTH_ARAC_FAMILY_1"/>
    <property type="match status" value="1"/>
</dbReference>
<dbReference type="GO" id="GO:0043565">
    <property type="term" value="F:sequence-specific DNA binding"/>
    <property type="evidence" value="ECO:0007669"/>
    <property type="project" value="InterPro"/>
</dbReference>
<keyword evidence="5" id="KW-1133">Transmembrane helix</keyword>
<dbReference type="Pfam" id="PF17853">
    <property type="entry name" value="GGDEF_2"/>
    <property type="match status" value="1"/>
</dbReference>
<evidence type="ECO:0000256" key="2">
    <source>
        <dbReference type="ARBA" id="ARBA00023125"/>
    </source>
</evidence>
<dbReference type="InterPro" id="IPR009057">
    <property type="entry name" value="Homeodomain-like_sf"/>
</dbReference>
<feature type="domain" description="HTH araC/xylS-type" evidence="6">
    <location>
        <begin position="644"/>
        <end position="743"/>
    </location>
</feature>
<dbReference type="InterPro" id="IPR018062">
    <property type="entry name" value="HTH_AraC-typ_CS"/>
</dbReference>
<dbReference type="PROSITE" id="PS01124">
    <property type="entry name" value="HTH_ARAC_FAMILY_2"/>
    <property type="match status" value="1"/>
</dbReference>
<dbReference type="Pfam" id="PF12833">
    <property type="entry name" value="HTH_18"/>
    <property type="match status" value="1"/>
</dbReference>
<keyword evidence="5" id="KW-0472">Membrane</keyword>
<sequence>MRKNWFYKLLLSYMPAFFVITLSLLLIAYLSINELTKKSSQKASEELSRNMMKLLDHTLGGFDASMQYELLNNEKLSMFFRDAAAEAREYADIQAAVALKELLANNPGIESVYLFRATDQKVLTPSTLADFGQFADRTFIGNRISSPEPYRWTARIVPAGEGEGRPDGKWVVSLAKIADLKYNSLLVVNVKAQYLRELMLSMYDPGVSAVHLFDAEGRPIVGTSDRPSGQEKEAKLKRGPGTATSAYTGWSVQNEPKGAPLLNLVSSLFYVWIGFGFVVIAAGIVWLLYVTRQNYRPVQTILKRIAEIRNEAPTAESEKDKDDFRLIESTIERLFGESVMLQEQNKENVVYRKRHVFLRLLEADSDEEAETAARDAERFGFALPAQGALMAIVEIDHFAEFVRQYNRDQHLLKNVLVMVIRELAENKPLQVWSEWSGSQQLAVLFAFRDSSAEERDVLSMCENLRHWVEHNLDFTVTIGLGCHAPDLKRVPGSYRAAWTALQYKPSLGGNRIIDQEDFAGRSKEDLFRHLRDIRALCQSFRSGEPDWEAGLDELHRTLRRRLFAREDLINVMNVLLYHLNKEADEMSGPFAELWDSGIRPRLQESLQRHETADDLIGEFRTILREAFRSMQELRESQSTGALIQSMKRMIDDNYADPNFSLGYVGEQFGLSGGYLSRLFKESFGVRFVEYVTEVRMEHAKRLLAETDEAVQDIAASVGYANSLTFIRVFKKQTGITPGQYRKDASRD</sequence>
<name>A0A2V5KEJ1_9BACL</name>
<dbReference type="OrthoDB" id="1877256at2"/>
<dbReference type="InterPro" id="IPR041522">
    <property type="entry name" value="CdaR_GGDEF"/>
</dbReference>
<keyword evidence="3" id="KW-0804">Transcription</keyword>
<evidence type="ECO:0000313" key="8">
    <source>
        <dbReference type="Proteomes" id="UP000247476"/>
    </source>
</evidence>
<dbReference type="InterPro" id="IPR020449">
    <property type="entry name" value="Tscrpt_reg_AraC-type_HTH"/>
</dbReference>
<evidence type="ECO:0000256" key="3">
    <source>
        <dbReference type="ARBA" id="ARBA00023163"/>
    </source>
</evidence>
<dbReference type="PRINTS" id="PR00032">
    <property type="entry name" value="HTHARAC"/>
</dbReference>
<evidence type="ECO:0000256" key="5">
    <source>
        <dbReference type="SAM" id="Phobius"/>
    </source>
</evidence>
<keyword evidence="8" id="KW-1185">Reference proteome</keyword>
<evidence type="ECO:0000256" key="4">
    <source>
        <dbReference type="SAM" id="MobiDB-lite"/>
    </source>
</evidence>
<dbReference type="PANTHER" id="PTHR43280">
    <property type="entry name" value="ARAC-FAMILY TRANSCRIPTIONAL REGULATOR"/>
    <property type="match status" value="1"/>
</dbReference>
<dbReference type="EMBL" id="QJVJ01000002">
    <property type="protein sequence ID" value="PYI56543.1"/>
    <property type="molecule type" value="Genomic_DNA"/>
</dbReference>
<accession>A0A2V5KEJ1</accession>
<dbReference type="SUPFAM" id="SSF46689">
    <property type="entry name" value="Homeodomain-like"/>
    <property type="match status" value="1"/>
</dbReference>
<evidence type="ECO:0000313" key="7">
    <source>
        <dbReference type="EMBL" id="PYI56543.1"/>
    </source>
</evidence>
<evidence type="ECO:0000259" key="6">
    <source>
        <dbReference type="PROSITE" id="PS01124"/>
    </source>
</evidence>
<comment type="caution">
    <text evidence="7">The sequence shown here is derived from an EMBL/GenBank/DDBJ whole genome shotgun (WGS) entry which is preliminary data.</text>
</comment>
<organism evidence="7 8">
    <name type="scientific">Paenibacillus flagellatus</name>
    <dbReference type="NCBI Taxonomy" id="2211139"/>
    <lineage>
        <taxon>Bacteria</taxon>
        <taxon>Bacillati</taxon>
        <taxon>Bacillota</taxon>
        <taxon>Bacilli</taxon>
        <taxon>Bacillales</taxon>
        <taxon>Paenibacillaceae</taxon>
        <taxon>Paenibacillus</taxon>
    </lineage>
</organism>
<gene>
    <name evidence="7" type="ORF">DLM86_06120</name>
</gene>
<dbReference type="Proteomes" id="UP000247476">
    <property type="component" value="Unassembled WGS sequence"/>
</dbReference>
<feature type="transmembrane region" description="Helical" evidence="5">
    <location>
        <begin position="267"/>
        <end position="289"/>
    </location>
</feature>
<protein>
    <recommendedName>
        <fullName evidence="6">HTH araC/xylS-type domain-containing protein</fullName>
    </recommendedName>
</protein>
<dbReference type="RefSeq" id="WP_110839071.1">
    <property type="nucleotide sequence ID" value="NZ_QJVJ01000002.1"/>
</dbReference>
<keyword evidence="1" id="KW-0805">Transcription regulation</keyword>
<dbReference type="PANTHER" id="PTHR43280:SF2">
    <property type="entry name" value="HTH-TYPE TRANSCRIPTIONAL REGULATOR EXSA"/>
    <property type="match status" value="1"/>
</dbReference>
<dbReference type="AlphaFoldDB" id="A0A2V5KEJ1"/>
<feature type="region of interest" description="Disordered" evidence="4">
    <location>
        <begin position="221"/>
        <end position="241"/>
    </location>
</feature>
<feature type="transmembrane region" description="Helical" evidence="5">
    <location>
        <begin position="12"/>
        <end position="32"/>
    </location>
</feature>
<keyword evidence="5" id="KW-0812">Transmembrane</keyword>
<dbReference type="InterPro" id="IPR018060">
    <property type="entry name" value="HTH_AraC"/>
</dbReference>
<keyword evidence="2" id="KW-0238">DNA-binding</keyword>